<name>A0A0N0BP82_9EURY</name>
<proteinExistence type="predicted"/>
<dbReference type="PATRIC" id="fig|1705562.3.peg.2167"/>
<keyword evidence="2" id="KW-1185">Reference proteome</keyword>
<dbReference type="Proteomes" id="UP000037729">
    <property type="component" value="Unassembled WGS sequence"/>
</dbReference>
<evidence type="ECO:0000313" key="2">
    <source>
        <dbReference type="Proteomes" id="UP000037729"/>
    </source>
</evidence>
<dbReference type="RefSeq" id="WP_053967100.1">
    <property type="nucleotide sequence ID" value="NZ_LIUF01000002.1"/>
</dbReference>
<reference evidence="1 2" key="1">
    <citation type="submission" date="2015-08" db="EMBL/GenBank/DDBJ databases">
        <title>Genomes of Isolates from Cabo Rojo, PR.</title>
        <authorList>
            <person name="Sanchez-Nieves R.L."/>
            <person name="Montalvo-Rodriguez R."/>
        </authorList>
    </citation>
    <scope>NUCLEOTIDE SEQUENCE [LARGE SCALE GENOMIC DNA]</scope>
    <source>
        <strain evidence="1 2">SL3</strain>
    </source>
</reference>
<dbReference type="OrthoDB" id="375460at2157"/>
<evidence type="ECO:0000313" key="1">
    <source>
        <dbReference type="EMBL" id="KOX93396.1"/>
    </source>
</evidence>
<dbReference type="AlphaFoldDB" id="A0A0N0BP82"/>
<protein>
    <submittedName>
        <fullName evidence="1">Uncharacterized protein</fullName>
    </submittedName>
</protein>
<sequence length="194" mass="21458">MSESEPWYAGFDVVDFESTPMSELPEDDGFHLICPVEGCDHEADFDDLPAVADSGWSEMSRKDHILTDGTTLKEAYCPAHSLDETETTASESIEEDFEQFISELQDGLGEPLDARESPQKPDRAKAEYAMYDFAEGEVTLDGSLLTCGHDSCYQQEEVDAPEDAEGVGWVSGQMVGILSDGQMLFEGRCPEHRE</sequence>
<comment type="caution">
    <text evidence="1">The sequence shown here is derived from an EMBL/GenBank/DDBJ whole genome shotgun (WGS) entry which is preliminary data.</text>
</comment>
<accession>A0A0N0BP82</accession>
<organism evidence="1 2">
    <name type="scientific">Haloarcula rubripromontorii</name>
    <dbReference type="NCBI Taxonomy" id="1705562"/>
    <lineage>
        <taxon>Archaea</taxon>
        <taxon>Methanobacteriati</taxon>
        <taxon>Methanobacteriota</taxon>
        <taxon>Stenosarchaea group</taxon>
        <taxon>Halobacteria</taxon>
        <taxon>Halobacteriales</taxon>
        <taxon>Haloarculaceae</taxon>
        <taxon>Haloarcula</taxon>
    </lineage>
</organism>
<dbReference type="EMBL" id="LIUF01000002">
    <property type="protein sequence ID" value="KOX93396.1"/>
    <property type="molecule type" value="Genomic_DNA"/>
</dbReference>
<gene>
    <name evidence="1" type="ORF">AMS69_05560</name>
</gene>